<dbReference type="RefSeq" id="XP_032825951.1">
    <property type="nucleotide sequence ID" value="XM_032970060.1"/>
</dbReference>
<keyword evidence="9" id="KW-1003">Cell membrane</keyword>
<evidence type="ECO:0000256" key="4">
    <source>
        <dbReference type="ARBA" id="ARBA00004556"/>
    </source>
</evidence>
<dbReference type="GO" id="GO:0048471">
    <property type="term" value="C:perinuclear region of cytoplasm"/>
    <property type="evidence" value="ECO:0007669"/>
    <property type="project" value="UniProtKB-SubCell"/>
</dbReference>
<evidence type="ECO:0000256" key="6">
    <source>
        <dbReference type="ARBA" id="ARBA00006864"/>
    </source>
</evidence>
<dbReference type="Pfam" id="PF00822">
    <property type="entry name" value="PMP22_Claudin"/>
    <property type="match status" value="1"/>
</dbReference>
<keyword evidence="15" id="KW-0325">Glycoprotein</keyword>
<evidence type="ECO:0000256" key="2">
    <source>
        <dbReference type="ARBA" id="ARBA00004221"/>
    </source>
</evidence>
<evidence type="ECO:0000256" key="1">
    <source>
        <dbReference type="ARBA" id="ARBA00004123"/>
    </source>
</evidence>
<dbReference type="OMA" id="NFMHQGL"/>
<dbReference type="Proteomes" id="UP001318040">
    <property type="component" value="Chromosome 43"/>
</dbReference>
<evidence type="ECO:0000256" key="8">
    <source>
        <dbReference type="ARBA" id="ARBA00013553"/>
    </source>
</evidence>
<feature type="transmembrane region" description="Helical" evidence="17">
    <location>
        <begin position="102"/>
        <end position="123"/>
    </location>
</feature>
<evidence type="ECO:0000256" key="16">
    <source>
        <dbReference type="ARBA" id="ARBA00023242"/>
    </source>
</evidence>
<dbReference type="GeneTree" id="ENSGT00950000182696"/>
<evidence type="ECO:0000256" key="12">
    <source>
        <dbReference type="ARBA" id="ARBA00022989"/>
    </source>
</evidence>
<dbReference type="InterPro" id="IPR004032">
    <property type="entry name" value="PMP22_EMP_MP20"/>
</dbReference>
<dbReference type="Ensembl" id="ENSPMAT00000009324.1">
    <property type="protein sequence ID" value="ENSPMAP00000009284.1"/>
    <property type="gene ID" value="ENSPMAG00000008433.1"/>
</dbReference>
<feature type="transmembrane region" description="Helical" evidence="17">
    <location>
        <begin position="135"/>
        <end position="160"/>
    </location>
</feature>
<evidence type="ECO:0000256" key="17">
    <source>
        <dbReference type="RuleBase" id="RU363088"/>
    </source>
</evidence>
<dbReference type="PROSITE" id="PS01222">
    <property type="entry name" value="PMP22_2"/>
    <property type="match status" value="1"/>
</dbReference>
<dbReference type="GO" id="GO:0005634">
    <property type="term" value="C:nucleus"/>
    <property type="evidence" value="ECO:0007669"/>
    <property type="project" value="UniProtKB-SubCell"/>
</dbReference>
<evidence type="ECO:0000256" key="5">
    <source>
        <dbReference type="ARBA" id="ARBA00004653"/>
    </source>
</evidence>
<keyword evidence="16" id="KW-0539">Nucleus</keyword>
<dbReference type="OrthoDB" id="6084046at2759"/>
<gene>
    <name evidence="18 20" type="primary">LOC116951443</name>
</gene>
<keyword evidence="19" id="KW-1185">Reference proteome</keyword>
<keyword evidence="10" id="KW-0963">Cytoplasm</keyword>
<comment type="similarity">
    <text evidence="6 17">Belongs to the PMP-22/EMP/MP20 family.</text>
</comment>
<evidence type="ECO:0000256" key="10">
    <source>
        <dbReference type="ARBA" id="ARBA00022490"/>
    </source>
</evidence>
<dbReference type="STRING" id="7757.ENSPMAP00000009284"/>
<evidence type="ECO:0000256" key="3">
    <source>
        <dbReference type="ARBA" id="ARBA00004285"/>
    </source>
</evidence>
<keyword evidence="12 17" id="KW-1133">Transmembrane helix</keyword>
<dbReference type="InterPro" id="IPR004031">
    <property type="entry name" value="PMP22/EMP/MP20/Claudin"/>
</dbReference>
<dbReference type="KEGG" id="pmrn:116951443"/>
<keyword evidence="11 17" id="KW-0812">Transmembrane</keyword>
<organism evidence="18">
    <name type="scientific">Petromyzon marinus</name>
    <name type="common">Sea lamprey</name>
    <dbReference type="NCBI Taxonomy" id="7757"/>
    <lineage>
        <taxon>Eukaryota</taxon>
        <taxon>Metazoa</taxon>
        <taxon>Chordata</taxon>
        <taxon>Craniata</taxon>
        <taxon>Vertebrata</taxon>
        <taxon>Cyclostomata</taxon>
        <taxon>Hyperoartia</taxon>
        <taxon>Petromyzontiformes</taxon>
        <taxon>Petromyzontidae</taxon>
        <taxon>Petromyzon</taxon>
    </lineage>
</organism>
<name>S4RVP4_PETMA</name>
<dbReference type="AlphaFoldDB" id="S4RVP4"/>
<dbReference type="GO" id="GO:0045121">
    <property type="term" value="C:membrane raft"/>
    <property type="evidence" value="ECO:0007669"/>
    <property type="project" value="UniProtKB-SubCell"/>
</dbReference>
<evidence type="ECO:0000256" key="7">
    <source>
        <dbReference type="ARBA" id="ARBA00013552"/>
    </source>
</evidence>
<dbReference type="PANTHER" id="PTHR10671:SF32">
    <property type="entry name" value="EPITHELIAL MEMBRANE PROTEIN 2"/>
    <property type="match status" value="1"/>
</dbReference>
<dbReference type="Gene3D" id="1.20.140.150">
    <property type="match status" value="1"/>
</dbReference>
<evidence type="ECO:0000256" key="14">
    <source>
        <dbReference type="ARBA" id="ARBA00023136"/>
    </source>
</evidence>
<feature type="transmembrane region" description="Helical" evidence="17">
    <location>
        <begin position="68"/>
        <end position="90"/>
    </location>
</feature>
<reference evidence="18" key="2">
    <citation type="submission" date="2025-05" db="UniProtKB">
        <authorList>
            <consortium name="Ensembl"/>
        </authorList>
    </citation>
    <scope>IDENTIFICATION</scope>
</reference>
<dbReference type="FunFam" id="1.20.140.150:FF:000026">
    <property type="entry name" value="Epithelial membrane protein 1"/>
    <property type="match status" value="1"/>
</dbReference>
<evidence type="ECO:0000313" key="20">
    <source>
        <dbReference type="RefSeq" id="XP_032825951.1"/>
    </source>
</evidence>
<dbReference type="HOGENOM" id="CLU_138632_0_0_1"/>
<reference evidence="20" key="1">
    <citation type="submission" date="2025-04" db="UniProtKB">
        <authorList>
            <consortium name="RefSeq"/>
        </authorList>
    </citation>
    <scope>IDENTIFICATION</scope>
    <source>
        <tissue evidence="20">Sperm</tissue>
    </source>
</reference>
<evidence type="ECO:0000313" key="18">
    <source>
        <dbReference type="Ensembl" id="ENSPMAP00000009284.1"/>
    </source>
</evidence>
<protein>
    <recommendedName>
        <fullName evidence="8">Epithelial membrane protein 1</fullName>
    </recommendedName>
    <alternativeName>
        <fullName evidence="7">Epithelial membrane protein 2</fullName>
    </alternativeName>
</protein>
<keyword evidence="13" id="KW-0333">Golgi apparatus</keyword>
<sequence>MKILLLAIAIIHVAALVLLFIATIDNAWWYNNVVNVTSQSVDLWKKCTYVGTQWTCESNGHNVPLSDWIQAVQAFMILSVIFCSASLIIFTAQLFRLEKGGMFHFTGAFQLLACLCVMVAASMYAAQFNYNSNGGYGYCFILAWIAFPLTLISGVLYCILRKK</sequence>
<dbReference type="GeneID" id="116951443"/>
<evidence type="ECO:0000256" key="15">
    <source>
        <dbReference type="ARBA" id="ARBA00023180"/>
    </source>
</evidence>
<dbReference type="InterPro" id="IPR050579">
    <property type="entry name" value="PMP-22/EMP/MP20-like"/>
</dbReference>
<comment type="subcellular location">
    <subcellularLocation>
        <location evidence="2">Apical cell membrane</location>
    </subcellularLocation>
    <subcellularLocation>
        <location evidence="4">Cytoplasm</location>
        <location evidence="4">Perinuclear region</location>
    </subcellularLocation>
    <subcellularLocation>
        <location evidence="5">Golgi apparatus membrane</location>
        <topology evidence="5">Multi-pass membrane protein</topology>
    </subcellularLocation>
    <subcellularLocation>
        <location evidence="3">Membrane raft</location>
    </subcellularLocation>
    <subcellularLocation>
        <location evidence="17">Membrane</location>
        <topology evidence="17">Multi-pass membrane protein</topology>
    </subcellularLocation>
    <subcellularLocation>
        <location evidence="1">Nucleus</location>
    </subcellularLocation>
</comment>
<accession>S4RVP4</accession>
<dbReference type="GO" id="GO:0000139">
    <property type="term" value="C:Golgi membrane"/>
    <property type="evidence" value="ECO:0007669"/>
    <property type="project" value="UniProtKB-SubCell"/>
</dbReference>
<evidence type="ECO:0000256" key="9">
    <source>
        <dbReference type="ARBA" id="ARBA00022475"/>
    </source>
</evidence>
<evidence type="ECO:0000313" key="19">
    <source>
        <dbReference type="Proteomes" id="UP001318040"/>
    </source>
</evidence>
<dbReference type="PANTHER" id="PTHR10671">
    <property type="entry name" value="EPITHELIAL MEMBRANE PROTEIN-RELATED"/>
    <property type="match status" value="1"/>
</dbReference>
<evidence type="ECO:0000256" key="13">
    <source>
        <dbReference type="ARBA" id="ARBA00023034"/>
    </source>
</evidence>
<dbReference type="PRINTS" id="PR01453">
    <property type="entry name" value="EPMEMFAMILY"/>
</dbReference>
<proteinExistence type="inferred from homology"/>
<evidence type="ECO:0000256" key="11">
    <source>
        <dbReference type="ARBA" id="ARBA00022692"/>
    </source>
</evidence>
<dbReference type="GO" id="GO:0016324">
    <property type="term" value="C:apical plasma membrane"/>
    <property type="evidence" value="ECO:0007669"/>
    <property type="project" value="UniProtKB-SubCell"/>
</dbReference>
<comment type="caution">
    <text evidence="17">Lacks conserved residue(s) required for the propagation of feature annotation.</text>
</comment>
<keyword evidence="14 17" id="KW-0472">Membrane</keyword>